<reference evidence="4 5" key="1">
    <citation type="submission" date="2020-10" db="EMBL/GenBank/DDBJ databases">
        <title>Sequencing the genomes of 1000 actinobacteria strains.</title>
        <authorList>
            <person name="Klenk H.-P."/>
        </authorList>
    </citation>
    <scope>NUCLEOTIDE SEQUENCE [LARGE SCALE GENOMIC DNA]</scope>
    <source>
        <strain evidence="4 5">DSM 41803</strain>
    </source>
</reference>
<feature type="compositionally biased region" description="Pro residues" evidence="1">
    <location>
        <begin position="87"/>
        <end position="108"/>
    </location>
</feature>
<protein>
    <submittedName>
        <fullName evidence="4">Outer membrane protein assembly factor BamB</fullName>
    </submittedName>
</protein>
<feature type="compositionally biased region" description="Pro residues" evidence="1">
    <location>
        <begin position="1"/>
        <end position="23"/>
    </location>
</feature>
<accession>A0A8I0P5H1</accession>
<dbReference type="Pfam" id="PF13360">
    <property type="entry name" value="PQQ_2"/>
    <property type="match status" value="1"/>
</dbReference>
<evidence type="ECO:0000256" key="2">
    <source>
        <dbReference type="SAM" id="Phobius"/>
    </source>
</evidence>
<organism evidence="4 5">
    <name type="scientific">Streptomyces stelliscabiei</name>
    <dbReference type="NCBI Taxonomy" id="146820"/>
    <lineage>
        <taxon>Bacteria</taxon>
        <taxon>Bacillati</taxon>
        <taxon>Actinomycetota</taxon>
        <taxon>Actinomycetes</taxon>
        <taxon>Kitasatosporales</taxon>
        <taxon>Streptomycetaceae</taxon>
        <taxon>Streptomyces</taxon>
    </lineage>
</organism>
<feature type="domain" description="Pyrrolo-quinoline quinone repeat" evidence="3">
    <location>
        <begin position="301"/>
        <end position="426"/>
    </location>
</feature>
<evidence type="ECO:0000256" key="1">
    <source>
        <dbReference type="SAM" id="MobiDB-lite"/>
    </source>
</evidence>
<dbReference type="AlphaFoldDB" id="A0A8I0P5H1"/>
<dbReference type="EMBL" id="JADBGF010000001">
    <property type="protein sequence ID" value="MBE1597882.1"/>
    <property type="molecule type" value="Genomic_DNA"/>
</dbReference>
<evidence type="ECO:0000313" key="4">
    <source>
        <dbReference type="EMBL" id="MBE1597882.1"/>
    </source>
</evidence>
<dbReference type="Gene3D" id="2.130.10.10">
    <property type="entry name" value="YVTN repeat-like/Quinoprotein amine dehydrogenase"/>
    <property type="match status" value="2"/>
</dbReference>
<feature type="compositionally biased region" description="Pro residues" evidence="1">
    <location>
        <begin position="152"/>
        <end position="164"/>
    </location>
</feature>
<dbReference type="PANTHER" id="PTHR34512:SF30">
    <property type="entry name" value="OUTER MEMBRANE PROTEIN ASSEMBLY FACTOR BAMB"/>
    <property type="match status" value="1"/>
</dbReference>
<feature type="compositionally biased region" description="Pro residues" evidence="1">
    <location>
        <begin position="32"/>
        <end position="49"/>
    </location>
</feature>
<dbReference type="RefSeq" id="WP_050398356.1">
    <property type="nucleotide sequence ID" value="NZ_JADBGF010000001.1"/>
</dbReference>
<comment type="caution">
    <text evidence="4">The sequence shown here is derived from an EMBL/GenBank/DDBJ whole genome shotgun (WGS) entry which is preliminary data.</text>
</comment>
<feature type="region of interest" description="Disordered" evidence="1">
    <location>
        <begin position="214"/>
        <end position="273"/>
    </location>
</feature>
<dbReference type="InterPro" id="IPR015943">
    <property type="entry name" value="WD40/YVTN_repeat-like_dom_sf"/>
</dbReference>
<evidence type="ECO:0000259" key="3">
    <source>
        <dbReference type="Pfam" id="PF13360"/>
    </source>
</evidence>
<dbReference type="SUPFAM" id="SSF50998">
    <property type="entry name" value="Quinoprotein alcohol dehydrogenase-like"/>
    <property type="match status" value="1"/>
</dbReference>
<dbReference type="GeneID" id="86828575"/>
<keyword evidence="5" id="KW-1185">Reference proteome</keyword>
<feature type="compositionally biased region" description="Pro residues" evidence="1">
    <location>
        <begin position="58"/>
        <end position="80"/>
    </location>
</feature>
<sequence>MTQPPPPPNQPPGPPPNQPPAEPPSLDKGQPPAQPPAQGQPPAQPPQDAPPQGGFGAPTPPPPGGFGAPTPPPQGPPAPGPGYGYPQAPPAQQTPPPSQPPQGPPPAQGPGYGYPQTPPPQPGYGYPGQPGHPGQPGPYGQPQPGPYGQQPQPGPYGQQPPPGPYGYQPPTMAMHPQMGQAPGGKKKVNSTAIIITAAVAAIALIVGGGVFYASTSGDDDSGKKDTASSQGTTGGKDDTKGDDGGSSSSGGSSSGGVEVPTEAQEKAPSSPNAKILFQVPAHEVKEKLTIDSVKGSWLTKTTYAKSALNKIVGYEPDSGKTKWTLDLAGQTCAGSREITTEGIAVVVTESAKRKNNDDRQPCTEVTAFNVETGKEVWTKSADTSGEKVPFGEVTISGTTVAAAGGYGGGAAFDVNSGKVLWSPKVGECTDEGYAGGAQLIAVRKCGDYGSETFQIQLLDPKSGSVKWTYKVPSGISRAKIISTKPVVFGVVTGSDVPLTGTSDIFSLDDSGKLRAKISIPDDKYDYECPVRGVWACRGIYVGNDKVYMPTKNHDGTGAYSSTNEIVSFSLATGKSTGDRVDAGDDYELFPIRMDGPNIIAFKDGPYDKGAQIVSIDGTSLKQTKLLETPSSESVLRAISGMTPTLSEMLYTDGRWFIGSELVSKPYSKDEKEYTALGFGVK</sequence>
<keyword evidence="2" id="KW-0812">Transmembrane</keyword>
<evidence type="ECO:0000313" key="5">
    <source>
        <dbReference type="Proteomes" id="UP000629287"/>
    </source>
</evidence>
<feature type="transmembrane region" description="Helical" evidence="2">
    <location>
        <begin position="192"/>
        <end position="213"/>
    </location>
</feature>
<dbReference type="Proteomes" id="UP000629287">
    <property type="component" value="Unassembled WGS sequence"/>
</dbReference>
<name>A0A8I0P5H1_9ACTN</name>
<keyword evidence="2" id="KW-0472">Membrane</keyword>
<dbReference type="OrthoDB" id="3679173at2"/>
<keyword evidence="2" id="KW-1133">Transmembrane helix</keyword>
<dbReference type="PANTHER" id="PTHR34512">
    <property type="entry name" value="CELL SURFACE PROTEIN"/>
    <property type="match status" value="1"/>
</dbReference>
<feature type="compositionally biased region" description="Pro residues" evidence="1">
    <location>
        <begin position="133"/>
        <end position="145"/>
    </location>
</feature>
<dbReference type="InterPro" id="IPR011047">
    <property type="entry name" value="Quinoprotein_ADH-like_sf"/>
</dbReference>
<gene>
    <name evidence="4" type="ORF">H4687_004011</name>
</gene>
<feature type="region of interest" description="Disordered" evidence="1">
    <location>
        <begin position="1"/>
        <end position="185"/>
    </location>
</feature>
<proteinExistence type="predicted"/>
<dbReference type="InterPro" id="IPR002372">
    <property type="entry name" value="PQQ_rpt_dom"/>
</dbReference>